<sequence>MGETINFKTQNSRKKTCNLIARQNELIDSLVTQLILVCS</sequence>
<organism evidence="1">
    <name type="scientific">Rhizophora mucronata</name>
    <name type="common">Asiatic mangrove</name>
    <dbReference type="NCBI Taxonomy" id="61149"/>
    <lineage>
        <taxon>Eukaryota</taxon>
        <taxon>Viridiplantae</taxon>
        <taxon>Streptophyta</taxon>
        <taxon>Embryophyta</taxon>
        <taxon>Tracheophyta</taxon>
        <taxon>Spermatophyta</taxon>
        <taxon>Magnoliopsida</taxon>
        <taxon>eudicotyledons</taxon>
        <taxon>Gunneridae</taxon>
        <taxon>Pentapetalae</taxon>
        <taxon>rosids</taxon>
        <taxon>fabids</taxon>
        <taxon>Malpighiales</taxon>
        <taxon>Rhizophoraceae</taxon>
        <taxon>Rhizophora</taxon>
    </lineage>
</organism>
<protein>
    <submittedName>
        <fullName evidence="1">Uncharacterized protein</fullName>
    </submittedName>
</protein>
<dbReference type="EMBL" id="GGEC01083083">
    <property type="protein sequence ID" value="MBX63567.1"/>
    <property type="molecule type" value="Transcribed_RNA"/>
</dbReference>
<proteinExistence type="predicted"/>
<accession>A0A2P2Q9D7</accession>
<reference evidence="1" key="1">
    <citation type="submission" date="2018-02" db="EMBL/GenBank/DDBJ databases">
        <title>Rhizophora mucronata_Transcriptome.</title>
        <authorList>
            <person name="Meera S.P."/>
            <person name="Sreeshan A."/>
            <person name="Augustine A."/>
        </authorList>
    </citation>
    <scope>NUCLEOTIDE SEQUENCE</scope>
    <source>
        <tissue evidence="1">Leaf</tissue>
    </source>
</reference>
<name>A0A2P2Q9D7_RHIMU</name>
<evidence type="ECO:0000313" key="1">
    <source>
        <dbReference type="EMBL" id="MBX63567.1"/>
    </source>
</evidence>
<dbReference type="AlphaFoldDB" id="A0A2P2Q9D7"/>